<evidence type="ECO:0000256" key="1">
    <source>
        <dbReference type="ARBA" id="ARBA00022679"/>
    </source>
</evidence>
<evidence type="ECO:0000313" key="3">
    <source>
        <dbReference type="EMBL" id="GAA0656189.1"/>
    </source>
</evidence>
<dbReference type="Pfam" id="PF13579">
    <property type="entry name" value="Glyco_trans_4_4"/>
    <property type="match status" value="1"/>
</dbReference>
<dbReference type="GO" id="GO:0016757">
    <property type="term" value="F:glycosyltransferase activity"/>
    <property type="evidence" value="ECO:0007669"/>
    <property type="project" value="TreeGrafter"/>
</dbReference>
<feature type="domain" description="Glycosyltransferase subfamily 4-like N-terminal" evidence="2">
    <location>
        <begin position="19"/>
        <end position="200"/>
    </location>
</feature>
<sequence length="403" mass="44934">MHLVQVAPYVTYPPRLGGDHRTHGLVKEFPEFDDVVERFCQGGSPAMYKSFDFRREVDIADGYTEYRHLHPLHELLKAPMLLGYPNVFQSQALKIASDGLGRMLDDADVVLAREPWQTPFVLDQVGDETPVVFSSHNVETERFGDIDQPVFESWFEERVDALERTSVEGADAIVCTSERDADVYREKYDPGGPILVAPNGTYEDDLREHHPDSRGAARVRQRYEIPEEATVCLFMGSDYKPNVEAANAVVDVAREFDDESERVHFLVMGSVGNALDDSGLPENVTVTGYVEDDFEAHFDAADIALNPMQSGGGTNIKLIDYFARSLPVISTPFGVRGTRVTDGDHVLVAKLDGYPDAIARLADKPPERAELGDAARRLAADEYTWEASSRALREFVVDEFGPF</sequence>
<dbReference type="RefSeq" id="WP_406675854.1">
    <property type="nucleotide sequence ID" value="NZ_BAAADU010000002.1"/>
</dbReference>
<protein>
    <recommendedName>
        <fullName evidence="2">Glycosyltransferase subfamily 4-like N-terminal domain-containing protein</fullName>
    </recommendedName>
</protein>
<reference evidence="3 4" key="1">
    <citation type="journal article" date="2019" name="Int. J. Syst. Evol. Microbiol.">
        <title>The Global Catalogue of Microorganisms (GCM) 10K type strain sequencing project: providing services to taxonomists for standard genome sequencing and annotation.</title>
        <authorList>
            <consortium name="The Broad Institute Genomics Platform"/>
            <consortium name="The Broad Institute Genome Sequencing Center for Infectious Disease"/>
            <person name="Wu L."/>
            <person name="Ma J."/>
        </authorList>
    </citation>
    <scope>NUCLEOTIDE SEQUENCE [LARGE SCALE GENOMIC DNA]</scope>
    <source>
        <strain evidence="3 4">JCM 16327</strain>
    </source>
</reference>
<keyword evidence="1" id="KW-0808">Transferase</keyword>
<keyword evidence="4" id="KW-1185">Reference proteome</keyword>
<dbReference type="CDD" id="cd03801">
    <property type="entry name" value="GT4_PimA-like"/>
    <property type="match status" value="1"/>
</dbReference>
<gene>
    <name evidence="3" type="ORF">GCM10009019_20140</name>
</gene>
<dbReference type="SUPFAM" id="SSF53756">
    <property type="entry name" value="UDP-Glycosyltransferase/glycogen phosphorylase"/>
    <property type="match status" value="1"/>
</dbReference>
<name>A0AAV3T3C5_9EURY</name>
<dbReference type="EMBL" id="BAAADU010000002">
    <property type="protein sequence ID" value="GAA0656189.1"/>
    <property type="molecule type" value="Genomic_DNA"/>
</dbReference>
<proteinExistence type="predicted"/>
<dbReference type="GeneID" id="68573303"/>
<dbReference type="PANTHER" id="PTHR46401">
    <property type="entry name" value="GLYCOSYLTRANSFERASE WBBK-RELATED"/>
    <property type="match status" value="1"/>
</dbReference>
<dbReference type="Proteomes" id="UP001500194">
    <property type="component" value="Unassembled WGS sequence"/>
</dbReference>
<evidence type="ECO:0000313" key="4">
    <source>
        <dbReference type="Proteomes" id="UP001500194"/>
    </source>
</evidence>
<evidence type="ECO:0000259" key="2">
    <source>
        <dbReference type="Pfam" id="PF13579"/>
    </source>
</evidence>
<dbReference type="PANTHER" id="PTHR46401:SF2">
    <property type="entry name" value="GLYCOSYLTRANSFERASE WBBK-RELATED"/>
    <property type="match status" value="1"/>
</dbReference>
<organism evidence="3 4">
    <name type="scientific">Salarchaeum japonicum</name>
    <dbReference type="NCBI Taxonomy" id="555573"/>
    <lineage>
        <taxon>Archaea</taxon>
        <taxon>Methanobacteriati</taxon>
        <taxon>Methanobacteriota</taxon>
        <taxon>Stenosarchaea group</taxon>
        <taxon>Halobacteria</taxon>
        <taxon>Halobacteriales</taxon>
        <taxon>Halobacteriaceae</taxon>
    </lineage>
</organism>
<dbReference type="InterPro" id="IPR028098">
    <property type="entry name" value="Glyco_trans_4-like_N"/>
</dbReference>
<accession>A0AAV3T3C5</accession>
<dbReference type="AlphaFoldDB" id="A0AAV3T3C5"/>
<dbReference type="Gene3D" id="3.40.50.2000">
    <property type="entry name" value="Glycogen Phosphorylase B"/>
    <property type="match status" value="2"/>
</dbReference>
<dbReference type="Pfam" id="PF13692">
    <property type="entry name" value="Glyco_trans_1_4"/>
    <property type="match status" value="1"/>
</dbReference>
<comment type="caution">
    <text evidence="3">The sequence shown here is derived from an EMBL/GenBank/DDBJ whole genome shotgun (WGS) entry which is preliminary data.</text>
</comment>